<dbReference type="Gene3D" id="1.20.1250.20">
    <property type="entry name" value="MFS general substrate transporter like domains"/>
    <property type="match status" value="1"/>
</dbReference>
<proteinExistence type="predicted"/>
<evidence type="ECO:0000256" key="3">
    <source>
        <dbReference type="ARBA" id="ARBA00022475"/>
    </source>
</evidence>
<evidence type="ECO:0000259" key="8">
    <source>
        <dbReference type="PROSITE" id="PS50850"/>
    </source>
</evidence>
<feature type="domain" description="Major facilitator superfamily (MFS) profile" evidence="8">
    <location>
        <begin position="18"/>
        <end position="402"/>
    </location>
</feature>
<feature type="transmembrane region" description="Helical" evidence="7">
    <location>
        <begin position="21"/>
        <end position="45"/>
    </location>
</feature>
<protein>
    <submittedName>
        <fullName evidence="9">MFS transporter</fullName>
    </submittedName>
</protein>
<evidence type="ECO:0000256" key="2">
    <source>
        <dbReference type="ARBA" id="ARBA00022448"/>
    </source>
</evidence>
<dbReference type="PROSITE" id="PS50850">
    <property type="entry name" value="MFS"/>
    <property type="match status" value="1"/>
</dbReference>
<feature type="transmembrane region" description="Helical" evidence="7">
    <location>
        <begin position="149"/>
        <end position="170"/>
    </location>
</feature>
<dbReference type="GO" id="GO:0022857">
    <property type="term" value="F:transmembrane transporter activity"/>
    <property type="evidence" value="ECO:0007669"/>
    <property type="project" value="InterPro"/>
</dbReference>
<comment type="subcellular location">
    <subcellularLocation>
        <location evidence="1">Cell membrane</location>
        <topology evidence="1">Multi-pass membrane protein</topology>
    </subcellularLocation>
</comment>
<reference evidence="9" key="1">
    <citation type="submission" date="2021-05" db="EMBL/GenBank/DDBJ databases">
        <title>Novel Bacillus species.</title>
        <authorList>
            <person name="Liu G."/>
        </authorList>
    </citation>
    <scope>NUCLEOTIDE SEQUENCE</scope>
    <source>
        <strain evidence="9">FJAT-49825</strain>
    </source>
</reference>
<dbReference type="GO" id="GO:0005886">
    <property type="term" value="C:plasma membrane"/>
    <property type="evidence" value="ECO:0007669"/>
    <property type="project" value="UniProtKB-SubCell"/>
</dbReference>
<feature type="transmembrane region" description="Helical" evidence="7">
    <location>
        <begin position="227"/>
        <end position="253"/>
    </location>
</feature>
<keyword evidence="2" id="KW-0813">Transport</keyword>
<feature type="transmembrane region" description="Helical" evidence="7">
    <location>
        <begin position="379"/>
        <end position="401"/>
    </location>
</feature>
<feature type="transmembrane region" description="Helical" evidence="7">
    <location>
        <begin position="292"/>
        <end position="310"/>
    </location>
</feature>
<feature type="transmembrane region" description="Helical" evidence="7">
    <location>
        <begin position="316"/>
        <end position="339"/>
    </location>
</feature>
<dbReference type="CDD" id="cd06173">
    <property type="entry name" value="MFS_MefA_like"/>
    <property type="match status" value="1"/>
</dbReference>
<keyword evidence="10" id="KW-1185">Reference proteome</keyword>
<evidence type="ECO:0000256" key="1">
    <source>
        <dbReference type="ARBA" id="ARBA00004651"/>
    </source>
</evidence>
<evidence type="ECO:0000313" key="9">
    <source>
        <dbReference type="EMBL" id="MBS4213807.1"/>
    </source>
</evidence>
<evidence type="ECO:0000256" key="7">
    <source>
        <dbReference type="SAM" id="Phobius"/>
    </source>
</evidence>
<keyword evidence="5 7" id="KW-1133">Transmembrane helix</keyword>
<dbReference type="PANTHER" id="PTHR43266:SF8">
    <property type="entry name" value="MACROLIDE-EFFLUX PROTEIN"/>
    <property type="match status" value="1"/>
</dbReference>
<dbReference type="Pfam" id="PF07690">
    <property type="entry name" value="MFS_1"/>
    <property type="match status" value="1"/>
</dbReference>
<dbReference type="EMBL" id="JAGYPF010000003">
    <property type="protein sequence ID" value="MBS4213807.1"/>
    <property type="molecule type" value="Genomic_DNA"/>
</dbReference>
<feature type="transmembrane region" description="Helical" evidence="7">
    <location>
        <begin position="111"/>
        <end position="128"/>
    </location>
</feature>
<keyword evidence="4 7" id="KW-0812">Transmembrane</keyword>
<dbReference type="InterPro" id="IPR011701">
    <property type="entry name" value="MFS"/>
</dbReference>
<dbReference type="PANTHER" id="PTHR43266">
    <property type="entry name" value="MACROLIDE-EFFLUX PROTEIN"/>
    <property type="match status" value="1"/>
</dbReference>
<dbReference type="InterPro" id="IPR020846">
    <property type="entry name" value="MFS_dom"/>
</dbReference>
<evidence type="ECO:0000313" key="10">
    <source>
        <dbReference type="Proteomes" id="UP000679749"/>
    </source>
</evidence>
<keyword evidence="3" id="KW-1003">Cell membrane</keyword>
<evidence type="ECO:0000256" key="5">
    <source>
        <dbReference type="ARBA" id="ARBA00022989"/>
    </source>
</evidence>
<sequence>METTKSDMTLGALFRNRVIQTILLSTFFLQIGIWVRNYSILLFVVEKTNENAVAVSLISVAEFAPIFLFSFIGGTFADRWRPKRTMIWCDFLSAISIFVVLLALVFGSWKAIFFATLVSSILSQFSQPSGMKLFKLHVREELIQMGMSIYQTLFALFMILGPVIGTFVYQRYGIDAAIAIMGVAFLLSAGILFLLPADYEVEEKAEKTTITQEMKAGFSYVLNSRPLTMLGGCFAAAGLALGLTQPLAVFLVTEKLGLPKEQLQWLMAAFGAGMILGGGLTVGLAKKTPPQILLALGMAINAIVFMMLGFSEVFWLTLTVQFIAGLFMPCIHIGINTMILKNTEADFIGRVNGILNPMFMGTMVITMTASGWLKEKFSLVAMYETTALLFIIGVLFLVPLFKGAAVLKKSEEV</sequence>
<comment type="caution">
    <text evidence="9">The sequence shown here is derived from an EMBL/GenBank/DDBJ whole genome shotgun (WGS) entry which is preliminary data.</text>
</comment>
<dbReference type="Proteomes" id="UP000679749">
    <property type="component" value="Unassembled WGS sequence"/>
</dbReference>
<gene>
    <name evidence="9" type="ORF">KHA99_15225</name>
</gene>
<dbReference type="RefSeq" id="WP_213118326.1">
    <property type="nucleotide sequence ID" value="NZ_JAGYPF010000003.1"/>
</dbReference>
<feature type="transmembrane region" description="Helical" evidence="7">
    <location>
        <begin position="176"/>
        <end position="195"/>
    </location>
</feature>
<evidence type="ECO:0000256" key="4">
    <source>
        <dbReference type="ARBA" id="ARBA00022692"/>
    </source>
</evidence>
<feature type="transmembrane region" description="Helical" evidence="7">
    <location>
        <begin position="85"/>
        <end position="105"/>
    </location>
</feature>
<feature type="transmembrane region" description="Helical" evidence="7">
    <location>
        <begin position="51"/>
        <end position="73"/>
    </location>
</feature>
<name>A0A942YVD0_9BACI</name>
<organism evidence="9 10">
    <name type="scientific">Neobacillus rhizophilus</name>
    <dbReference type="NCBI Taxonomy" id="2833579"/>
    <lineage>
        <taxon>Bacteria</taxon>
        <taxon>Bacillati</taxon>
        <taxon>Bacillota</taxon>
        <taxon>Bacilli</taxon>
        <taxon>Bacillales</taxon>
        <taxon>Bacillaceae</taxon>
        <taxon>Neobacillus</taxon>
    </lineage>
</organism>
<accession>A0A942YVD0</accession>
<feature type="transmembrane region" description="Helical" evidence="7">
    <location>
        <begin position="265"/>
        <end position="285"/>
    </location>
</feature>
<dbReference type="InterPro" id="IPR036259">
    <property type="entry name" value="MFS_trans_sf"/>
</dbReference>
<dbReference type="AlphaFoldDB" id="A0A942YVD0"/>
<dbReference type="SUPFAM" id="SSF103473">
    <property type="entry name" value="MFS general substrate transporter"/>
    <property type="match status" value="1"/>
</dbReference>
<feature type="transmembrane region" description="Helical" evidence="7">
    <location>
        <begin position="351"/>
        <end position="373"/>
    </location>
</feature>
<evidence type="ECO:0000256" key="6">
    <source>
        <dbReference type="ARBA" id="ARBA00023136"/>
    </source>
</evidence>
<keyword evidence="6 7" id="KW-0472">Membrane</keyword>